<protein>
    <submittedName>
        <fullName evidence="1">Uncharacterized protein</fullName>
    </submittedName>
</protein>
<evidence type="ECO:0000313" key="1">
    <source>
        <dbReference type="EMBL" id="KAI3738140.1"/>
    </source>
</evidence>
<accession>A0ACB9CV95</accession>
<gene>
    <name evidence="1" type="ORF">L2E82_28159</name>
</gene>
<organism evidence="1 2">
    <name type="scientific">Cichorium intybus</name>
    <name type="common">Chicory</name>
    <dbReference type="NCBI Taxonomy" id="13427"/>
    <lineage>
        <taxon>Eukaryota</taxon>
        <taxon>Viridiplantae</taxon>
        <taxon>Streptophyta</taxon>
        <taxon>Embryophyta</taxon>
        <taxon>Tracheophyta</taxon>
        <taxon>Spermatophyta</taxon>
        <taxon>Magnoliopsida</taxon>
        <taxon>eudicotyledons</taxon>
        <taxon>Gunneridae</taxon>
        <taxon>Pentapetalae</taxon>
        <taxon>asterids</taxon>
        <taxon>campanulids</taxon>
        <taxon>Asterales</taxon>
        <taxon>Asteraceae</taxon>
        <taxon>Cichorioideae</taxon>
        <taxon>Cichorieae</taxon>
        <taxon>Cichoriinae</taxon>
        <taxon>Cichorium</taxon>
    </lineage>
</organism>
<evidence type="ECO:0000313" key="2">
    <source>
        <dbReference type="Proteomes" id="UP001055811"/>
    </source>
</evidence>
<keyword evidence="2" id="KW-1185">Reference proteome</keyword>
<name>A0ACB9CV95_CICIN</name>
<proteinExistence type="predicted"/>
<reference evidence="1 2" key="2">
    <citation type="journal article" date="2022" name="Mol. Ecol. Resour.">
        <title>The genomes of chicory, endive, great burdock and yacon provide insights into Asteraceae paleo-polyploidization history and plant inulin production.</title>
        <authorList>
            <person name="Fan W."/>
            <person name="Wang S."/>
            <person name="Wang H."/>
            <person name="Wang A."/>
            <person name="Jiang F."/>
            <person name="Liu H."/>
            <person name="Zhao H."/>
            <person name="Xu D."/>
            <person name="Zhang Y."/>
        </authorList>
    </citation>
    <scope>NUCLEOTIDE SEQUENCE [LARGE SCALE GENOMIC DNA]</scope>
    <source>
        <strain evidence="2">cv. Punajuju</strain>
        <tissue evidence="1">Leaves</tissue>
    </source>
</reference>
<reference evidence="2" key="1">
    <citation type="journal article" date="2022" name="Mol. Ecol. Resour.">
        <title>The genomes of chicory, endive, great burdock and yacon provide insights into Asteraceae palaeo-polyploidization history and plant inulin production.</title>
        <authorList>
            <person name="Fan W."/>
            <person name="Wang S."/>
            <person name="Wang H."/>
            <person name="Wang A."/>
            <person name="Jiang F."/>
            <person name="Liu H."/>
            <person name="Zhao H."/>
            <person name="Xu D."/>
            <person name="Zhang Y."/>
        </authorList>
    </citation>
    <scope>NUCLEOTIDE SEQUENCE [LARGE SCALE GENOMIC DNA]</scope>
    <source>
        <strain evidence="2">cv. Punajuju</strain>
    </source>
</reference>
<comment type="caution">
    <text evidence="1">The sequence shown here is derived from an EMBL/GenBank/DDBJ whole genome shotgun (WGS) entry which is preliminary data.</text>
</comment>
<dbReference type="Proteomes" id="UP001055811">
    <property type="component" value="Linkage Group LG05"/>
</dbReference>
<sequence>MAIIGKASLDLAELASKTDSPVIEKKLPVVLEVAGLTTQSTISVNNSVTFDSDGTSGSRDVSPPRSSAPVQPDPDKKVGLFNWKRQHLNHRLAKSKVDDFRPTVSSSGESLASGSKETNIIQNSLRNTWEARDFVSRDEESKLNTQSFCGI</sequence>
<dbReference type="EMBL" id="CM042013">
    <property type="protein sequence ID" value="KAI3738140.1"/>
    <property type="molecule type" value="Genomic_DNA"/>
</dbReference>